<dbReference type="InterPro" id="IPR031856">
    <property type="entry name" value="YdaS_toxin-like"/>
</dbReference>
<protein>
    <submittedName>
        <fullName evidence="2">Cro/Cl family transcriptional regulator</fullName>
    </submittedName>
</protein>
<dbReference type="Gene3D" id="1.10.260.40">
    <property type="entry name" value="lambda repressor-like DNA-binding domains"/>
    <property type="match status" value="1"/>
</dbReference>
<reference evidence="2" key="1">
    <citation type="submission" date="2018-06" db="EMBL/GenBank/DDBJ databases">
        <authorList>
            <person name="Ashton P.M."/>
            <person name="Dallman T."/>
            <person name="Nair S."/>
            <person name="De Pinna E."/>
            <person name="Peters T."/>
            <person name="Grant K."/>
        </authorList>
    </citation>
    <scope>NUCLEOTIDE SEQUENCE</scope>
    <source>
        <strain evidence="2">454855</strain>
    </source>
</reference>
<comment type="caution">
    <text evidence="2">The sequence shown here is derived from an EMBL/GenBank/DDBJ whole genome shotgun (WGS) entry which is preliminary data.</text>
</comment>
<evidence type="ECO:0000256" key="1">
    <source>
        <dbReference type="SAM" id="MobiDB-lite"/>
    </source>
</evidence>
<sequence length="78" mass="8953">MNQDLKRQICLLKNQTEIAEALETKPQTVSLWLKSRVPSHRVIPLCKFLNWEITPHDIRSDIYPNPTDGLPSQEASAK</sequence>
<proteinExistence type="predicted"/>
<accession>A0A5W3IC19</accession>
<evidence type="ECO:0000313" key="2">
    <source>
        <dbReference type="EMBL" id="EBX3503412.1"/>
    </source>
</evidence>
<feature type="region of interest" description="Disordered" evidence="1">
    <location>
        <begin position="59"/>
        <end position="78"/>
    </location>
</feature>
<dbReference type="Pfam" id="PF15943">
    <property type="entry name" value="YdaS_toxin"/>
    <property type="match status" value="1"/>
</dbReference>
<gene>
    <name evidence="2" type="ORF">DRA11_08840</name>
</gene>
<organism evidence="2">
    <name type="scientific">Salmonella enterica subsp. enterica serovar Stanley</name>
    <dbReference type="NCBI Taxonomy" id="192953"/>
    <lineage>
        <taxon>Bacteria</taxon>
        <taxon>Pseudomonadati</taxon>
        <taxon>Pseudomonadota</taxon>
        <taxon>Gammaproteobacteria</taxon>
        <taxon>Enterobacterales</taxon>
        <taxon>Enterobacteriaceae</taxon>
        <taxon>Salmonella</taxon>
    </lineage>
</organism>
<dbReference type="EMBL" id="AAHKZG010000006">
    <property type="protein sequence ID" value="EBX3503412.1"/>
    <property type="molecule type" value="Genomic_DNA"/>
</dbReference>
<dbReference type="AlphaFoldDB" id="A0A5W3IC19"/>
<dbReference type="SUPFAM" id="SSF47413">
    <property type="entry name" value="lambda repressor-like DNA-binding domains"/>
    <property type="match status" value="1"/>
</dbReference>
<dbReference type="InterPro" id="IPR010982">
    <property type="entry name" value="Lambda_DNA-bd_dom_sf"/>
</dbReference>
<name>A0A5W3IC19_SALET</name>
<dbReference type="GO" id="GO:0003677">
    <property type="term" value="F:DNA binding"/>
    <property type="evidence" value="ECO:0007669"/>
    <property type="project" value="InterPro"/>
</dbReference>